<dbReference type="SUPFAM" id="SSF53756">
    <property type="entry name" value="UDP-Glycosyltransferase/glycogen phosphorylase"/>
    <property type="match status" value="1"/>
</dbReference>
<evidence type="ECO:0000259" key="3">
    <source>
        <dbReference type="Pfam" id="PF00534"/>
    </source>
</evidence>
<dbReference type="InterPro" id="IPR001296">
    <property type="entry name" value="Glyco_trans_1"/>
</dbReference>
<dbReference type="Gene3D" id="3.40.50.150">
    <property type="entry name" value="Vaccinia Virus protein VP39"/>
    <property type="match status" value="1"/>
</dbReference>
<dbReference type="PANTHER" id="PTHR43179:SF7">
    <property type="entry name" value="RHAMNOSYLTRANSFERASE WBBL"/>
    <property type="match status" value="1"/>
</dbReference>
<feature type="domain" description="Glycosyl transferase family 1" evidence="3">
    <location>
        <begin position="1113"/>
        <end position="1275"/>
    </location>
</feature>
<dbReference type="InterPro" id="IPR001173">
    <property type="entry name" value="Glyco_trans_2-like"/>
</dbReference>
<feature type="domain" description="Glycosyltransferase 2-like" evidence="4">
    <location>
        <begin position="414"/>
        <end position="574"/>
    </location>
</feature>
<dbReference type="InterPro" id="IPR041693">
    <property type="entry name" value="Glyco_trans_4_5"/>
</dbReference>
<dbReference type="SUPFAM" id="SSF53448">
    <property type="entry name" value="Nucleotide-diphospho-sugar transferases"/>
    <property type="match status" value="2"/>
</dbReference>
<evidence type="ECO:0000313" key="6">
    <source>
        <dbReference type="Proteomes" id="UP000510934"/>
    </source>
</evidence>
<protein>
    <submittedName>
        <fullName evidence="5">Glycosyltransferase</fullName>
    </submittedName>
</protein>
<dbReference type="Proteomes" id="UP000510934">
    <property type="component" value="Chromosome"/>
</dbReference>
<dbReference type="InterPro" id="IPR029063">
    <property type="entry name" value="SAM-dependent_MTases_sf"/>
</dbReference>
<dbReference type="EMBL" id="CP059052">
    <property type="protein sequence ID" value="QLJ15615.1"/>
    <property type="molecule type" value="Genomic_DNA"/>
</dbReference>
<feature type="domain" description="Glycosyltransferase 2-like" evidence="4">
    <location>
        <begin position="667"/>
        <end position="839"/>
    </location>
</feature>
<dbReference type="Pfam" id="PF00535">
    <property type="entry name" value="Glycos_transf_2"/>
    <property type="match status" value="2"/>
</dbReference>
<keyword evidence="1" id="KW-1003">Cell membrane</keyword>
<keyword evidence="1" id="KW-0997">Cell inner membrane</keyword>
<keyword evidence="2" id="KW-0175">Coiled coil</keyword>
<keyword evidence="5" id="KW-0808">Transferase</keyword>
<dbReference type="RefSeq" id="WP_180689426.1">
    <property type="nucleotide sequence ID" value="NZ_CP059052.1"/>
</dbReference>
<keyword evidence="1" id="KW-0472">Membrane</keyword>
<feature type="coiled-coil region" evidence="2">
    <location>
        <begin position="273"/>
        <end position="300"/>
    </location>
</feature>
<dbReference type="Gene3D" id="3.40.50.2000">
    <property type="entry name" value="Glycogen Phosphorylase B"/>
    <property type="match status" value="1"/>
</dbReference>
<dbReference type="CDD" id="cd03801">
    <property type="entry name" value="GT4_PimA-like"/>
    <property type="match status" value="1"/>
</dbReference>
<evidence type="ECO:0000259" key="4">
    <source>
        <dbReference type="Pfam" id="PF00535"/>
    </source>
</evidence>
<dbReference type="Gene3D" id="3.90.550.10">
    <property type="entry name" value="Spore Coat Polysaccharide Biosynthesis Protein SpsA, Chain A"/>
    <property type="match status" value="2"/>
</dbReference>
<reference evidence="5 6" key="1">
    <citation type="journal article" date="2009" name="Mikrobiologiia">
        <title>[Phenanthren biodegradation and interaction of Pseudomonas putida BS3701 and Burkholderia sp.BS3702 in plant rhizosphere].</title>
        <authorList>
            <person name="Ovchinnikova A.A."/>
            <person name="Vetrova A.A."/>
            <person name="Filonov A.E."/>
            <person name="Boronin A.M."/>
        </authorList>
    </citation>
    <scope>NUCLEOTIDE SEQUENCE [LARGE SCALE GENOMIC DNA]</scope>
    <source>
        <strain evidence="5 6">BS3701</strain>
    </source>
</reference>
<evidence type="ECO:0000256" key="2">
    <source>
        <dbReference type="SAM" id="Coils"/>
    </source>
</evidence>
<gene>
    <name evidence="5" type="ORF">H0H12_06625</name>
</gene>
<dbReference type="Pfam" id="PF13578">
    <property type="entry name" value="Methyltransf_24"/>
    <property type="match status" value="1"/>
</dbReference>
<dbReference type="Pfam" id="PF16994">
    <property type="entry name" value="Glyco_trans_4_5"/>
    <property type="match status" value="1"/>
</dbReference>
<accession>A0A7D5ZY27</accession>
<sequence>MLINDIGKMCFERPIYLSGKSAWAEHIPFAFSLIEKLKPGIFVELGTHYGDSYCAFCQAIQKSELDCKAYAVDTWQGDEHAGLYGQDVLDQLRARHDVPYASFSRLLRETFDQAASYFSPKSVDLLHIDGLHTYEAVKNDFDTWLPLMSDRGVIIFHDVNVRENGFGVWKLFEEIEKQYPTFCFDHAHGLGVVAVGKQIPEDIKFLFELSPAETVHIKEFYKELGFSAVNERKLSDALHTQNTAVAQAATEKSTLMHRLFQQKNESDELRANLYAKELEVQQLAQRVAQLEHELHVRNAEIHAVLNTKAWRFSSKVNNKVRQARKLRALARKVLIAKDRVGGWRNLFERIQSTLESGGLRSLEAAARAQLLTPDVERAAPVDVLKARLAFNVEQIRRRFSEPPAQAFDFGTKVSLIMPVYKVPVDMLKQAIESVLNQSYTNWELCIADDCSQSPEITALLDGFAKRDARIKFVTLDVNAGIAGASNAALELATGSYVALLDNDDLLTNDALYWIATGIRDDALVDMLYSDECKIDESGAVLEVFNKPDWSPSLLLNCMYTGHLTAYRKTLVEEVGGFRSEFDFSQDYDLALRVTEKTSNIRHIEEVLYGWRAIATSGAAGGKPYARDSNIRALQAAGDRRGWKGTAIALPTANRFKFDFEDNEALVSIVIPSDNEKNISDSLESIKNSTTWKRYEILVVTNSRIVDLLAPLYSDANIVFVRYDLPYSFSDKCNQGAKAANGEYLVFFNDDVRVQSADWVESLIEYLQLPDVGIVGPKLVYESNTIQHAGMVTGVRRLLGTAFHCLPENTLAHYNFAQSVREVSLICGACLAIRKDIFEQVNGFDAVNAPINHSDVDLCFKVRELGFSCVYTPHSTLTHIGHMSLASVDAADKVKAPKKKDKADIYILRRFASLLARDPYYTKAMREQLFHDSPEYYEVFAQGAKRTEGGKDILLFSHDLTESGAPRVVYELAKVLTQAGHFVVVMSPTDGPIRAALQALGVVVIVDELMLTQHASVYDFARNFDKLICNTVVTYPIVNQLADVVEVYWYIHETTLFTQMATSNPEFVSALRKPEKIWAGSKRAAAPIMTYHRNTEVVEYGFPELESAGGRQQKPGEGDPLVIRTFGSFEPRKGQDLLALAIKGLPSDLARKCKFEFYGRVLDKAFYEGLQSIVNSLSNVELHADLDYQAYVELMFTTDMVVVPSRDDTLPLVSLHALSVGVPMMCTVNTGTSAYVRHCASGFVAPSNEPAAITKVLIEAINSSAQWDSIGSAGKEVFDQYFSEQEFSNKLLHQLSL</sequence>
<name>A0A7D5ZY27_PSEPU</name>
<evidence type="ECO:0000313" key="5">
    <source>
        <dbReference type="EMBL" id="QLJ15615.1"/>
    </source>
</evidence>
<evidence type="ECO:0000256" key="1">
    <source>
        <dbReference type="ARBA" id="ARBA00022519"/>
    </source>
</evidence>
<dbReference type="GO" id="GO:0016757">
    <property type="term" value="F:glycosyltransferase activity"/>
    <property type="evidence" value="ECO:0007669"/>
    <property type="project" value="UniProtKB-KW"/>
</dbReference>
<dbReference type="Pfam" id="PF00534">
    <property type="entry name" value="Glycos_transf_1"/>
    <property type="match status" value="1"/>
</dbReference>
<dbReference type="InterPro" id="IPR029044">
    <property type="entry name" value="Nucleotide-diphossugar_trans"/>
</dbReference>
<dbReference type="PANTHER" id="PTHR43179">
    <property type="entry name" value="RHAMNOSYLTRANSFERASE WBBL"/>
    <property type="match status" value="1"/>
</dbReference>
<dbReference type="SUPFAM" id="SSF53335">
    <property type="entry name" value="S-adenosyl-L-methionine-dependent methyltransferases"/>
    <property type="match status" value="1"/>
</dbReference>
<dbReference type="CDD" id="cd04184">
    <property type="entry name" value="GT2_RfbC_Mx_like"/>
    <property type="match status" value="1"/>
</dbReference>
<organism evidence="5 6">
    <name type="scientific">Pseudomonas putida</name>
    <name type="common">Arthrobacter siderocapsulatus</name>
    <dbReference type="NCBI Taxonomy" id="303"/>
    <lineage>
        <taxon>Bacteria</taxon>
        <taxon>Pseudomonadati</taxon>
        <taxon>Pseudomonadota</taxon>
        <taxon>Gammaproteobacteria</taxon>
        <taxon>Pseudomonadales</taxon>
        <taxon>Pseudomonadaceae</taxon>
        <taxon>Pseudomonas</taxon>
    </lineage>
</organism>
<proteinExistence type="predicted"/>